<dbReference type="VEuPathDB" id="GiardiaDB:DHA2_150600"/>
<dbReference type="EMBL" id="AHGT01000014">
    <property type="protein sequence ID" value="ESU38318.1"/>
    <property type="molecule type" value="Genomic_DNA"/>
</dbReference>
<reference evidence="1 2" key="2">
    <citation type="journal article" date="2013" name="Genome Biol. Evol.">
        <title>Genome sequencing of Giardia lamblia genotypes A2 and B isolates (DH and GS) and comparative analysis with the genomes of genotypes A1 and E (WB and Pig).</title>
        <authorList>
            <person name="Adam R.D."/>
            <person name="Dahlstrom E.W."/>
            <person name="Martens C.A."/>
            <person name="Bruno D.P."/>
            <person name="Barbian K.D."/>
            <person name="Ricklefs S.M."/>
            <person name="Hernandez M.M."/>
            <person name="Narla N.P."/>
            <person name="Patel R.B."/>
            <person name="Porcella S.F."/>
            <person name="Nash T.E."/>
        </authorList>
    </citation>
    <scope>NUCLEOTIDE SEQUENCE [LARGE SCALE GENOMIC DNA]</scope>
    <source>
        <strain evidence="1 2">DH</strain>
    </source>
</reference>
<dbReference type="Proteomes" id="UP000018320">
    <property type="component" value="Unassembled WGS sequence"/>
</dbReference>
<proteinExistence type="predicted"/>
<organism evidence="1 2">
    <name type="scientific">Giardia intestinalis</name>
    <name type="common">Giardia lamblia</name>
    <dbReference type="NCBI Taxonomy" id="5741"/>
    <lineage>
        <taxon>Eukaryota</taxon>
        <taxon>Metamonada</taxon>
        <taxon>Diplomonadida</taxon>
        <taxon>Hexamitidae</taxon>
        <taxon>Giardiinae</taxon>
        <taxon>Giardia</taxon>
    </lineage>
</organism>
<name>V6TH85_GIAIN</name>
<comment type="caution">
    <text evidence="1">The sequence shown here is derived from an EMBL/GenBank/DDBJ whole genome shotgun (WGS) entry which is preliminary data.</text>
</comment>
<dbReference type="VEuPathDB" id="GiardiaDB:QR46_0949"/>
<sequence>MLFPHLLTSAFNWRGKIKFFFATCYSLFLMTQLPGNVCLGPIDLDRESILNVAEFVRMLSSVGTGEELSMLLDVFGSLVMMQTTFTVAERATMVSLFVDLLSSGIGVYPVSLVVELLKAISTLCSAEPPLPISVPWRVTFDCVDTYAFSTRAVGDIGSLSKEFFNNAAQDLVCIGAYYDPEDYEQIYALVHGYLKDTSTPTNLFKYLALTRCWLPVLPSAHLRAKYVKAHCQQKSETDFRSSIVEKAQFLLPGTFVDSSVADLLSVDLSFHRSTEQLHTSCLRDLEDLLHLSLGKEVGYSILYSIYRLLVDCPYLDISESSSSILFSFQTTPVETSSQFSKSCSYFTSEGRKGVLSSLSLPDWFEFWPAGMSEAVLTISQASVWRPSLLWCLVQAGACRSRYLYLQDMLPNTTPSPPNELTKEYVDLSPAISMLRYIVNACFVGDLPKCSVIKDVSMLLTDLSSARVLPDEKHQQDLQARIVHFVKGPLAHVLYLPVTSASLKAITPLGSSLAKTLLLQLYIDGASPDTVDLFQDALIKAVNLFSADTWPMITQMAYELAHIDATKKHHKYGLSSLLFIVSDQLLDRWFISSDMTGLTLPEALAMCLPYLTLKHVVQSKACLLFLESVSLSLPVLTAKDLCQKVGCYTSSKYDTLKDLLFAVLDSLLAFLLDASVETLASCDAGPLSAVRSPQTERVKSPTNHGEYGVAFSSKNTTRIFSPSFGTVTGTNKFAPHLATAEKVIVSILAALDTSTTCEIFSKQLLPFLFDKVIPRRVASFRFFLSACIAGLESRCNHSADEAKMVHLVLDTLYDSLDEHIRAWLEKSDTTKSPTVALICLQAVISVDHLLLSPAGETRLNTLGSRILEYFCAEEYRSYCEASEKIALLQKNKTADPFPSCPDQDDELEPAKKKFTYIVCLAHALSTPCVTAFPSSWTPCLDGDIREVAWSVPTDASIELYQSIISAVSEGLSICTNITTSTDISYALLSLLTPHVQGNRVSAPADVPIDSYKLQTLLDCLDIRQTMISPSTRTLVPPAEKLVTIDFTDETPGTLSSDEPRFPLFYTFSGCGGGMMQESMRLLSEPSCKPGTVRALFAPSPQLANKRRPIPVTSHKIQVDSELVFATLRKIANHLLKKGLFVGKEAQDFLAVLASAGIETKTTAFGKFFTSLFSAIPPKRPRSKTQRTQLELNIVAQMIYYYRLLFKSTTMQQTTQPSALQFIPLVLDTYIFGSTETRVNCLSIMTSLASVAPAHYGAVHTLICDVFAGLLRKPLGGEAVLETLAKYLTDTFGSECADGAAAILRREALAFNPIAARKFIEQLSAYFDKELPVQLIALNIVGGISTEILFEKYLTIYVLLGDHDHEGMDKFFSFVNAYNNSLMTVSATSFAEAVRASVLQEKGTKKDSDFRRVIPIDGPVCLDVQRWMPVCVSGSEFSVEGAYNNITAMAATVHKTIDTICKSSDSVNWHSLCFILVYYIKRFAMLPIPVGVLRQLCSALTENHLVFVDIYLIFYTSVLLAYSYKEHGTMQHPLTSRAMPVTAYLDASLPLVERISPISELKAFLNEQEIIPYLQELIRSTLLVCHEWCEQNDAASKCAIGQQENTIMWRQMFIIGGLGVVKTTLALLIEMVARDSAGSSSAQLKVYEHQMLCNIVWRVFESLPYIRSLSPSIYTIKIHQVMRRLIDLVVSVQERSSFSDIKMYWRGLLTRTMSNGNTEEARVFIEEELKWFVKYISDHTYRGSGKAASRLVVLEGLINGIFIYDAPMAEDVSLRVLGALDKTSPQALSFSRLVVPHIAKILAFCVVAVHRDLLALPKTGASFCGLLRGSNEGHACSSSGEKGLRCVESLFSRLKAAIAKWIDTDPNSRSEQTLDDIECYHEAALLVTIVHSVSSLRGPTSIIDKYELLETIIHLKGIDVCSNELGDQLNAIVKTYVDTLINPSSQTCETFIRILSTGTLGPREYAFCLGNFSRLVTKYLLTSDHLVSHTTVRSELIEKYFRIPFFTAMGKHNVIKEQGLSAFINIASAMSRDVLRETYDILLQLFKQKDSRQCNGVLSIMILFAKILLLDMSSELPRHLLNLKRLTTSKQPVVRQNATQFYEAFWRKYTYYESVIELVFPEEGDFEALKETKKAVSYVN</sequence>
<evidence type="ECO:0000313" key="1">
    <source>
        <dbReference type="EMBL" id="ESU38318.1"/>
    </source>
</evidence>
<protein>
    <submittedName>
        <fullName evidence="1">Uncharacterized protein</fullName>
    </submittedName>
</protein>
<dbReference type="InterPro" id="IPR016024">
    <property type="entry name" value="ARM-type_fold"/>
</dbReference>
<accession>V6TH85</accession>
<evidence type="ECO:0000313" key="2">
    <source>
        <dbReference type="Proteomes" id="UP000018320"/>
    </source>
</evidence>
<dbReference type="SUPFAM" id="SSF48371">
    <property type="entry name" value="ARM repeat"/>
    <property type="match status" value="1"/>
</dbReference>
<dbReference type="VEuPathDB" id="GiardiaDB:GL50581_4510"/>
<dbReference type="VEuPathDB" id="GiardiaDB:GL50803_0060562"/>
<reference evidence="2" key="1">
    <citation type="submission" date="2012-02" db="EMBL/GenBank/DDBJ databases">
        <title>Genome sequencing of Giardia lamblia Genotypes A2 and B isolates (DH and GS) and comparative analysis with the genomes of Genotypes A1 and E (WB and Pig).</title>
        <authorList>
            <person name="Adam R."/>
            <person name="Dahlstrom E."/>
            <person name="Martens C."/>
            <person name="Bruno D."/>
            <person name="Barbian K."/>
            <person name="Porcella S.F."/>
            <person name="Nash T."/>
        </authorList>
    </citation>
    <scope>NUCLEOTIDE SEQUENCE</scope>
    <source>
        <strain evidence="2">DH</strain>
    </source>
</reference>
<gene>
    <name evidence="1" type="ORF">DHA2_150600</name>
</gene>